<keyword evidence="6" id="KW-0256">Endoplasmic reticulum</keyword>
<dbReference type="GO" id="GO:0034976">
    <property type="term" value="P:response to endoplasmic reticulum stress"/>
    <property type="evidence" value="ECO:0007669"/>
    <property type="project" value="TreeGrafter"/>
</dbReference>
<dbReference type="CDD" id="cd02982">
    <property type="entry name" value="PDI_b'_family"/>
    <property type="match status" value="1"/>
</dbReference>
<dbReference type="GO" id="GO:0006457">
    <property type="term" value="P:protein folding"/>
    <property type="evidence" value="ECO:0007669"/>
    <property type="project" value="TreeGrafter"/>
</dbReference>
<evidence type="ECO:0000313" key="13">
    <source>
        <dbReference type="Proteomes" id="UP001175261"/>
    </source>
</evidence>
<comment type="catalytic activity">
    <reaction evidence="1">
        <text>Catalyzes the rearrangement of -S-S- bonds in proteins.</text>
        <dbReference type="EC" id="5.3.4.1"/>
    </reaction>
</comment>
<keyword evidence="8" id="KW-0676">Redox-active center</keyword>
<dbReference type="InterPro" id="IPR036249">
    <property type="entry name" value="Thioredoxin-like_sf"/>
</dbReference>
<evidence type="ECO:0000256" key="5">
    <source>
        <dbReference type="ARBA" id="ARBA00012723"/>
    </source>
</evidence>
<keyword evidence="10" id="KW-0732">Signal</keyword>
<sequence length="477" mass="52397">MRSSATFYLLLAALLNTASSVELRKIEFDILKSSRPSLFLFTADGCNECDRVQAVLDEASAALGAFPIATVNCRNEPDACDESQIFTVPTIKYATGTGDLVLYREAADVSSVVNYIERQLGSPVQELSKDTYLDFAASSRTAVIAFLGPSASAADREAFETVANQWRTHYSFGSVDEAPGDDSAASSIAVYSQDRDEVVHYRGDLNAKDIEAFLQEAATPLIYEFDPVVHEELVKDGKPLAQIFFKHRSDRAELAKSLFPVAKKFKDQMSFVTALTSDYHQQCEKMHLDKEVTRGFAIADSLGRAYPLNSTESSVDQISKHIEAYLAGTVAPTIKSEPVPEVSEELPFVTTLVGSTFDELAFDESRDVLIQFGVPWCEYCNNLVEVMNQLGSKYADAGLSGKVALATINVEDNDVPIQIDSYPSLRLYRAETNEVVPFKGSFHEMLTVEQLDAFISSGGAHAVSVVTSERREGRDEL</sequence>
<organism evidence="12 13">
    <name type="scientific">Sarocladium strictum</name>
    <name type="common">Black bundle disease fungus</name>
    <name type="synonym">Acremonium strictum</name>
    <dbReference type="NCBI Taxonomy" id="5046"/>
    <lineage>
        <taxon>Eukaryota</taxon>
        <taxon>Fungi</taxon>
        <taxon>Dikarya</taxon>
        <taxon>Ascomycota</taxon>
        <taxon>Pezizomycotina</taxon>
        <taxon>Sordariomycetes</taxon>
        <taxon>Hypocreomycetidae</taxon>
        <taxon>Hypocreales</taxon>
        <taxon>Sarocladiaceae</taxon>
        <taxon>Sarocladium</taxon>
    </lineage>
</organism>
<evidence type="ECO:0000313" key="12">
    <source>
        <dbReference type="EMBL" id="KAK0382993.1"/>
    </source>
</evidence>
<dbReference type="PANTHER" id="PTHR18929:SF132">
    <property type="entry name" value="PROTEIN DISULFIDE-ISOMERASE A3"/>
    <property type="match status" value="1"/>
</dbReference>
<dbReference type="CDD" id="cd02961">
    <property type="entry name" value="PDI_a_family"/>
    <property type="match status" value="1"/>
</dbReference>
<feature type="signal peptide" evidence="10">
    <location>
        <begin position="1"/>
        <end position="20"/>
    </location>
</feature>
<comment type="subcellular location">
    <subcellularLocation>
        <location evidence="3">Endoplasmic reticulum lumen</location>
    </subcellularLocation>
</comment>
<dbReference type="InterPro" id="IPR013766">
    <property type="entry name" value="Thioredoxin_domain"/>
</dbReference>
<dbReference type="EMBL" id="JAPDFR010000009">
    <property type="protein sequence ID" value="KAK0382993.1"/>
    <property type="molecule type" value="Genomic_DNA"/>
</dbReference>
<evidence type="ECO:0000256" key="8">
    <source>
        <dbReference type="ARBA" id="ARBA00023284"/>
    </source>
</evidence>
<keyword evidence="13" id="KW-1185">Reference proteome</keyword>
<dbReference type="Gene3D" id="3.40.30.10">
    <property type="entry name" value="Glutaredoxin"/>
    <property type="match status" value="4"/>
</dbReference>
<name>A0AA39GAA3_SARSR</name>
<dbReference type="GO" id="GO:0005788">
    <property type="term" value="C:endoplasmic reticulum lumen"/>
    <property type="evidence" value="ECO:0007669"/>
    <property type="project" value="UniProtKB-SubCell"/>
</dbReference>
<evidence type="ECO:0000259" key="11">
    <source>
        <dbReference type="PROSITE" id="PS51352"/>
    </source>
</evidence>
<evidence type="ECO:0000256" key="4">
    <source>
        <dbReference type="ARBA" id="ARBA00006347"/>
    </source>
</evidence>
<feature type="domain" description="Thioredoxin" evidence="11">
    <location>
        <begin position="325"/>
        <end position="460"/>
    </location>
</feature>
<evidence type="ECO:0000256" key="1">
    <source>
        <dbReference type="ARBA" id="ARBA00001182"/>
    </source>
</evidence>
<dbReference type="PANTHER" id="PTHR18929">
    <property type="entry name" value="PROTEIN DISULFIDE ISOMERASE"/>
    <property type="match status" value="1"/>
</dbReference>
<gene>
    <name evidence="12" type="ORF">NLU13_8909</name>
</gene>
<evidence type="ECO:0000256" key="10">
    <source>
        <dbReference type="SAM" id="SignalP"/>
    </source>
</evidence>
<comment type="caution">
    <text evidence="12">The sequence shown here is derived from an EMBL/GenBank/DDBJ whole genome shotgun (WGS) entry which is preliminary data.</text>
</comment>
<evidence type="ECO:0000256" key="3">
    <source>
        <dbReference type="ARBA" id="ARBA00004319"/>
    </source>
</evidence>
<feature type="chain" id="PRO_5041377933" description="Protein disulfide-isomerase" evidence="10">
    <location>
        <begin position="21"/>
        <end position="477"/>
    </location>
</feature>
<comment type="similarity">
    <text evidence="4">Belongs to the protein disulfide isomerase family.</text>
</comment>
<comment type="function">
    <text evidence="2">Participates in the folding of proteins containing disulfide bonds, may be involved in glycosylation, prolyl hydroxylation and triglyceride transfer.</text>
</comment>
<dbReference type="Pfam" id="PF13848">
    <property type="entry name" value="Thioredoxin_6"/>
    <property type="match status" value="1"/>
</dbReference>
<evidence type="ECO:0000256" key="9">
    <source>
        <dbReference type="ARBA" id="ARBA00039846"/>
    </source>
</evidence>
<dbReference type="Pfam" id="PF00085">
    <property type="entry name" value="Thioredoxin"/>
    <property type="match status" value="2"/>
</dbReference>
<proteinExistence type="inferred from homology"/>
<dbReference type="CDD" id="cd02981">
    <property type="entry name" value="PDI_b_family"/>
    <property type="match status" value="1"/>
</dbReference>
<reference evidence="12" key="1">
    <citation type="submission" date="2022-10" db="EMBL/GenBank/DDBJ databases">
        <title>Determination and structural analysis of whole genome sequence of Sarocladium strictum F4-1.</title>
        <authorList>
            <person name="Hu L."/>
            <person name="Jiang Y."/>
        </authorList>
    </citation>
    <scope>NUCLEOTIDE SEQUENCE</scope>
    <source>
        <strain evidence="12">F4-1</strain>
    </source>
</reference>
<dbReference type="AlphaFoldDB" id="A0AA39GAA3"/>
<dbReference type="GO" id="GO:0003756">
    <property type="term" value="F:protein disulfide isomerase activity"/>
    <property type="evidence" value="ECO:0007669"/>
    <property type="project" value="UniProtKB-EC"/>
</dbReference>
<evidence type="ECO:0000256" key="2">
    <source>
        <dbReference type="ARBA" id="ARBA00002692"/>
    </source>
</evidence>
<dbReference type="EC" id="5.3.4.1" evidence="5"/>
<protein>
    <recommendedName>
        <fullName evidence="9">Protein disulfide-isomerase</fullName>
        <ecNumber evidence="5">5.3.4.1</ecNumber>
    </recommendedName>
</protein>
<keyword evidence="7" id="KW-0413">Isomerase</keyword>
<dbReference type="Proteomes" id="UP001175261">
    <property type="component" value="Unassembled WGS sequence"/>
</dbReference>
<accession>A0AA39GAA3</accession>
<evidence type="ECO:0000256" key="6">
    <source>
        <dbReference type="ARBA" id="ARBA00022824"/>
    </source>
</evidence>
<dbReference type="SUPFAM" id="SSF52833">
    <property type="entry name" value="Thioredoxin-like"/>
    <property type="match status" value="4"/>
</dbReference>
<dbReference type="PROSITE" id="PS51352">
    <property type="entry name" value="THIOREDOXIN_2"/>
    <property type="match status" value="1"/>
</dbReference>
<evidence type="ECO:0000256" key="7">
    <source>
        <dbReference type="ARBA" id="ARBA00023235"/>
    </source>
</evidence>